<dbReference type="CDD" id="cd08366">
    <property type="entry name" value="APC10"/>
    <property type="match status" value="1"/>
</dbReference>
<dbReference type="GO" id="GO:0070979">
    <property type="term" value="P:protein K11-linked ubiquitination"/>
    <property type="evidence" value="ECO:0007669"/>
    <property type="project" value="TreeGrafter"/>
</dbReference>
<evidence type="ECO:0000259" key="7">
    <source>
        <dbReference type="PROSITE" id="PS51279"/>
    </source>
</evidence>
<evidence type="ECO:0000259" key="8">
    <source>
        <dbReference type="PROSITE" id="PS51284"/>
    </source>
</evidence>
<dbReference type="InterPro" id="IPR008979">
    <property type="entry name" value="Galactose-bd-like_sf"/>
</dbReference>
<proteinExistence type="inferred from homology"/>
<keyword evidence="2" id="KW-0132">Cell division</keyword>
<dbReference type="EMBL" id="LFZN01000005">
    <property type="protein sequence ID" value="KXT06615.1"/>
    <property type="molecule type" value="Genomic_DNA"/>
</dbReference>
<dbReference type="GO" id="GO:0051301">
    <property type="term" value="P:cell division"/>
    <property type="evidence" value="ECO:0007669"/>
    <property type="project" value="UniProtKB-KW"/>
</dbReference>
<keyword evidence="4" id="KW-0833">Ubl conjugation pathway</keyword>
<feature type="region of interest" description="Disordered" evidence="6">
    <location>
        <begin position="558"/>
        <end position="586"/>
    </location>
</feature>
<feature type="region of interest" description="Disordered" evidence="6">
    <location>
        <begin position="1"/>
        <end position="74"/>
    </location>
</feature>
<dbReference type="Gene3D" id="2.60.120.260">
    <property type="entry name" value="Galactose-binding domain-like"/>
    <property type="match status" value="1"/>
</dbReference>
<evidence type="ECO:0000313" key="9">
    <source>
        <dbReference type="EMBL" id="KXT06615.1"/>
    </source>
</evidence>
<dbReference type="OrthoDB" id="445677at2759"/>
<dbReference type="PANTHER" id="PTHR12936">
    <property type="entry name" value="ANAPHASE-PROMOTING COMPLEX 10"/>
    <property type="match status" value="1"/>
</dbReference>
<evidence type="ECO:0000256" key="2">
    <source>
        <dbReference type="ARBA" id="ARBA00022618"/>
    </source>
</evidence>
<organism evidence="9 10">
    <name type="scientific">Pseudocercospora eumusae</name>
    <dbReference type="NCBI Taxonomy" id="321146"/>
    <lineage>
        <taxon>Eukaryota</taxon>
        <taxon>Fungi</taxon>
        <taxon>Dikarya</taxon>
        <taxon>Ascomycota</taxon>
        <taxon>Pezizomycotina</taxon>
        <taxon>Dothideomycetes</taxon>
        <taxon>Dothideomycetidae</taxon>
        <taxon>Mycosphaerellales</taxon>
        <taxon>Mycosphaerellaceae</taxon>
        <taxon>Pseudocercospora</taxon>
    </lineage>
</organism>
<evidence type="ECO:0000313" key="10">
    <source>
        <dbReference type="Proteomes" id="UP000070133"/>
    </source>
</evidence>
<reference evidence="9 10" key="1">
    <citation type="submission" date="2015-07" db="EMBL/GenBank/DDBJ databases">
        <title>Comparative genomics of the Sigatoka disease complex on banana suggests a link between parallel evolutionary changes in Pseudocercospora fijiensis and Pseudocercospora eumusae and increased virulence on the banana host.</title>
        <authorList>
            <person name="Chang T.-C."/>
            <person name="Salvucci A."/>
            <person name="Crous P.W."/>
            <person name="Stergiopoulos I."/>
        </authorList>
    </citation>
    <scope>NUCLEOTIDE SEQUENCE [LARGE SCALE GENOMIC DNA]</scope>
    <source>
        <strain evidence="9 10">CBS 114824</strain>
    </source>
</reference>
<keyword evidence="10" id="KW-1185">Reference proteome</keyword>
<dbReference type="Pfam" id="PF07572">
    <property type="entry name" value="BCNT"/>
    <property type="match status" value="1"/>
</dbReference>
<feature type="region of interest" description="Disordered" evidence="6">
    <location>
        <begin position="335"/>
        <end position="453"/>
    </location>
</feature>
<dbReference type="Proteomes" id="UP000070133">
    <property type="component" value="Unassembled WGS sequence"/>
</dbReference>
<dbReference type="Pfam" id="PF03256">
    <property type="entry name" value="ANAPC10"/>
    <property type="match status" value="1"/>
</dbReference>
<feature type="domain" description="BCNT-C" evidence="7">
    <location>
        <begin position="582"/>
        <end position="663"/>
    </location>
</feature>
<comment type="caution">
    <text evidence="9">The sequence shown here is derived from an EMBL/GenBank/DDBJ whole genome shotgun (WGS) entry which is preliminary data.</text>
</comment>
<keyword evidence="3" id="KW-0498">Mitosis</keyword>
<dbReference type="GO" id="GO:0005680">
    <property type="term" value="C:anaphase-promoting complex"/>
    <property type="evidence" value="ECO:0007669"/>
    <property type="project" value="InterPro"/>
</dbReference>
<dbReference type="InterPro" id="IPR016901">
    <property type="entry name" value="APC10/Doc1"/>
</dbReference>
<keyword evidence="5" id="KW-0131">Cell cycle</keyword>
<comment type="similarity">
    <text evidence="1">Belongs to the APC10 family.</text>
</comment>
<gene>
    <name evidence="9" type="ORF">AC578_8616</name>
</gene>
<protein>
    <submittedName>
        <fullName evidence="9">Uncharacterized protein</fullName>
    </submittedName>
</protein>
<sequence length="663" mass="75042">MPAATRRSAQSRNSSENTTAHEIIDAGATSDGLPEDDADGSGDSVPEQDAEDVEDEDEDAQDLEPEDEVFPPPGLKEISSLASWTVSTAKPGNGVAALRSPDTAMFWQSDGPQPHLLSIHFFKLVSIVHMRIYLDFLSDESYTPTKIQFLAGMGVHDIQEFAEMTFEQPTGWIDVDFSNVGPIQEDDDDDYGSREVDWSKRPVLRAFLVQVRILENHQNGKDTHLRAVQLFARDDTYQPRTCLPPSEMKPKMRMPAAPTRTALRTQPNNIKLASWMLEPDLRHGPCIRQPREEDRFPDFRFRFRFHTRDVAPWLPCFNLRCQRNTTMDEDMEDIDARKEESEEEYDENADEDFNPEDEAAKDDDHSSSSEDEPDAQVKPTKRAAKRKSQTAQDELDSGDEATIKERKSKKRRKNAADDEESGGEGGFIRTRAQRLVEKEERRNRKRGAREGAVTIDVDKIWADLSSIPVNRTVVAPPQDDAEHMDVDGEHSKENAHSTSANEVITIKRKVKFAGEVREIEEQVSRSSKEAKKYLADHPEADPHNQAHGVDVNGLQRPLKRPSIFEPNPSGLVKGVPQEKLRPRAPTRLDVLMAQKRAEAKASGKMSTVQMSQHDWKTYVAQSGYQEELERYEKSDARFLAREAFLDRAAGAREQAARDARMRL</sequence>
<feature type="compositionally biased region" description="Acidic residues" evidence="6">
    <location>
        <begin position="33"/>
        <end position="69"/>
    </location>
</feature>
<dbReference type="PANTHER" id="PTHR12936:SF0">
    <property type="entry name" value="ANAPHASE-PROMOTING COMPLEX SUBUNIT 10"/>
    <property type="match status" value="1"/>
</dbReference>
<dbReference type="SMART" id="SM01337">
    <property type="entry name" value="APC10"/>
    <property type="match status" value="1"/>
</dbReference>
<feature type="compositionally biased region" description="Basic and acidic residues" evidence="6">
    <location>
        <begin position="480"/>
        <end position="495"/>
    </location>
</feature>
<dbReference type="PROSITE" id="PS51284">
    <property type="entry name" value="DOC"/>
    <property type="match status" value="1"/>
</dbReference>
<evidence type="ECO:0000256" key="1">
    <source>
        <dbReference type="ARBA" id="ARBA00006762"/>
    </source>
</evidence>
<dbReference type="SUPFAM" id="SSF49785">
    <property type="entry name" value="Galactose-binding domain-like"/>
    <property type="match status" value="1"/>
</dbReference>
<feature type="compositionally biased region" description="Polar residues" evidence="6">
    <location>
        <begin position="7"/>
        <end position="20"/>
    </location>
</feature>
<feature type="domain" description="DOC" evidence="8">
    <location>
        <begin position="54"/>
        <end position="257"/>
    </location>
</feature>
<evidence type="ECO:0000256" key="3">
    <source>
        <dbReference type="ARBA" id="ARBA00022776"/>
    </source>
</evidence>
<dbReference type="AlphaFoldDB" id="A0A139HVW2"/>
<dbReference type="InterPro" id="IPR011421">
    <property type="entry name" value="BCNT-C"/>
</dbReference>
<evidence type="ECO:0000256" key="4">
    <source>
        <dbReference type="ARBA" id="ARBA00022786"/>
    </source>
</evidence>
<dbReference type="PROSITE" id="PS51279">
    <property type="entry name" value="BCNT_C"/>
    <property type="match status" value="1"/>
</dbReference>
<accession>A0A139HVW2</accession>
<dbReference type="InterPro" id="IPR004939">
    <property type="entry name" value="APC_su10/DOC_dom"/>
</dbReference>
<dbReference type="GO" id="GO:0031145">
    <property type="term" value="P:anaphase-promoting complex-dependent catabolic process"/>
    <property type="evidence" value="ECO:0007669"/>
    <property type="project" value="InterPro"/>
</dbReference>
<name>A0A139HVW2_9PEZI</name>
<evidence type="ECO:0000256" key="5">
    <source>
        <dbReference type="ARBA" id="ARBA00023306"/>
    </source>
</evidence>
<evidence type="ECO:0000256" key="6">
    <source>
        <dbReference type="SAM" id="MobiDB-lite"/>
    </source>
</evidence>
<dbReference type="STRING" id="321146.A0A139HVW2"/>
<feature type="compositionally biased region" description="Basic residues" evidence="6">
    <location>
        <begin position="379"/>
        <end position="388"/>
    </location>
</feature>
<feature type="region of interest" description="Disordered" evidence="6">
    <location>
        <begin position="475"/>
        <end position="502"/>
    </location>
</feature>
<feature type="compositionally biased region" description="Acidic residues" evidence="6">
    <location>
        <begin position="341"/>
        <end position="361"/>
    </location>
</feature>